<evidence type="ECO:0000313" key="1">
    <source>
        <dbReference type="EMBL" id="TYS69455.1"/>
    </source>
</evidence>
<protein>
    <submittedName>
        <fullName evidence="1">DUF3284 domain-containing protein</fullName>
    </submittedName>
</protein>
<dbReference type="OrthoDB" id="2361512at2"/>
<dbReference type="AlphaFoldDB" id="A0A5D4T253"/>
<proteinExistence type="predicted"/>
<dbReference type="RefSeq" id="WP_148987035.1">
    <property type="nucleotide sequence ID" value="NZ_VTEV01000002.1"/>
</dbReference>
<dbReference type="EMBL" id="VTEV01000002">
    <property type="protein sequence ID" value="TYS69455.1"/>
    <property type="molecule type" value="Genomic_DNA"/>
</dbReference>
<dbReference type="Proteomes" id="UP000322524">
    <property type="component" value="Unassembled WGS sequence"/>
</dbReference>
<gene>
    <name evidence="1" type="ORF">FZC76_04240</name>
</gene>
<organism evidence="1 2">
    <name type="scientific">Sutcliffiella horikoshii</name>
    <dbReference type="NCBI Taxonomy" id="79883"/>
    <lineage>
        <taxon>Bacteria</taxon>
        <taxon>Bacillati</taxon>
        <taxon>Bacillota</taxon>
        <taxon>Bacilli</taxon>
        <taxon>Bacillales</taxon>
        <taxon>Bacillaceae</taxon>
        <taxon>Sutcliffiella</taxon>
    </lineage>
</organism>
<dbReference type="InterPro" id="IPR021701">
    <property type="entry name" value="DUF3284"/>
</dbReference>
<sequence length="148" mass="17215">MEIKVELQVSANEVFEQLLESLIQDIKNSTGQTIPKNKLSKGFSYKKILRSNMGYDVTVNVQINELIQPNKYSATIENPKGTNTIEYSLRDTLKGVEITYKEYYKALSNLQNWNYLLVSLIYSRRSKKKMRKQFANLEQQILNAKNIK</sequence>
<reference evidence="1 2" key="1">
    <citation type="submission" date="2019-08" db="EMBL/GenBank/DDBJ databases">
        <title>Bacillus genomes from the desert of Cuatro Cienegas, Coahuila.</title>
        <authorList>
            <person name="Olmedo-Alvarez G."/>
        </authorList>
    </citation>
    <scope>NUCLEOTIDE SEQUENCE [LARGE SCALE GENOMIC DNA]</scope>
    <source>
        <strain evidence="1 2">CH28_1T</strain>
    </source>
</reference>
<evidence type="ECO:0000313" key="2">
    <source>
        <dbReference type="Proteomes" id="UP000322524"/>
    </source>
</evidence>
<accession>A0A5D4T253</accession>
<name>A0A5D4T253_9BACI</name>
<comment type="caution">
    <text evidence="1">The sequence shown here is derived from an EMBL/GenBank/DDBJ whole genome shotgun (WGS) entry which is preliminary data.</text>
</comment>
<dbReference type="Pfam" id="PF11687">
    <property type="entry name" value="DUF3284"/>
    <property type="match status" value="1"/>
</dbReference>